<comment type="caution">
    <text evidence="4">The sequence shown here is derived from an EMBL/GenBank/DDBJ whole genome shotgun (WGS) entry which is preliminary data.</text>
</comment>
<organism evidence="4 5">
    <name type="scientific">Thalassococcus arenae</name>
    <dbReference type="NCBI Taxonomy" id="2851652"/>
    <lineage>
        <taxon>Bacteria</taxon>
        <taxon>Pseudomonadati</taxon>
        <taxon>Pseudomonadota</taxon>
        <taxon>Alphaproteobacteria</taxon>
        <taxon>Rhodobacterales</taxon>
        <taxon>Roseobacteraceae</taxon>
        <taxon>Thalassococcus</taxon>
    </lineage>
</organism>
<dbReference type="InterPro" id="IPR050570">
    <property type="entry name" value="Cell_wall_metabolism_enzyme"/>
</dbReference>
<dbReference type="PANTHER" id="PTHR21666">
    <property type="entry name" value="PEPTIDASE-RELATED"/>
    <property type="match status" value="1"/>
</dbReference>
<dbReference type="CDD" id="cd12797">
    <property type="entry name" value="M23_peptidase"/>
    <property type="match status" value="1"/>
</dbReference>
<dbReference type="InterPro" id="IPR016047">
    <property type="entry name" value="M23ase_b-sheet_dom"/>
</dbReference>
<dbReference type="PROSITE" id="PS51257">
    <property type="entry name" value="PROKAR_LIPOPROTEIN"/>
    <property type="match status" value="1"/>
</dbReference>
<evidence type="ECO:0000259" key="3">
    <source>
        <dbReference type="PROSITE" id="PS51782"/>
    </source>
</evidence>
<reference evidence="4" key="1">
    <citation type="submission" date="2021-06" db="EMBL/GenBank/DDBJ databases">
        <title>Thalassococcus sp. CAU 1522 isolated from sea sand, Republic of Korea.</title>
        <authorList>
            <person name="Kim W."/>
        </authorList>
    </citation>
    <scope>NUCLEOTIDE SEQUENCE</scope>
    <source>
        <strain evidence="4">CAU 1522</strain>
    </source>
</reference>
<dbReference type="InterPro" id="IPR018392">
    <property type="entry name" value="LysM"/>
</dbReference>
<dbReference type="Proteomes" id="UP001166293">
    <property type="component" value="Unassembled WGS sequence"/>
</dbReference>
<sequence length="388" mass="40290">MATPRPFPILAMFGLSVSLSACADFDLDVRDRIGGPFSTAQAAREATTRRPVPDDRGVLSYPSYQVAIARRGDTLADVAARVGLPADEVARFNGIQPGDTLNRGEIVALPRRVAEPSPATGATTTGPILPPAVDVTTLANDAIERAPATPAATSPQTGIEPVRHKVERGETAFTIARLYGVTPRALADWNGLDRDYTLREGQFLLIPPKAEITAAAAPAAVPAPGSGSTTPQPPSASTPLPSETPPAASVQTATAAAPKPPVADIGQSAARPEAQMTMPVSGRIIRDYAPGRSEGIDIGAPAGTPVVAAASGSVAAVTRNDENVLIVVIRHPGDLLTVYTHLDDLTVKKGDAVSRGQTIGKVRAGDPSFLHFEIRKGFDSVDPMGYVS</sequence>
<feature type="compositionally biased region" description="Low complexity" evidence="1">
    <location>
        <begin position="237"/>
        <end position="257"/>
    </location>
</feature>
<feature type="region of interest" description="Disordered" evidence="1">
    <location>
        <begin position="218"/>
        <end position="275"/>
    </location>
</feature>
<accession>A0ABS6N9L6</accession>
<dbReference type="PROSITE" id="PS51782">
    <property type="entry name" value="LYSM"/>
    <property type="match status" value="1"/>
</dbReference>
<dbReference type="PANTHER" id="PTHR21666:SF270">
    <property type="entry name" value="MUREIN HYDROLASE ACTIVATOR ENVC"/>
    <property type="match status" value="1"/>
</dbReference>
<protein>
    <submittedName>
        <fullName evidence="4">Peptidoglycan DD-metalloendopeptidase family protein</fullName>
    </submittedName>
</protein>
<name>A0ABS6N9L6_9RHOB</name>
<feature type="domain" description="LysM" evidence="3">
    <location>
        <begin position="162"/>
        <end position="206"/>
    </location>
</feature>
<gene>
    <name evidence="4" type="ORF">KUH32_13030</name>
</gene>
<keyword evidence="2" id="KW-0732">Signal</keyword>
<dbReference type="SMART" id="SM00257">
    <property type="entry name" value="LysM"/>
    <property type="match status" value="2"/>
</dbReference>
<feature type="signal peptide" evidence="2">
    <location>
        <begin position="1"/>
        <end position="23"/>
    </location>
</feature>
<evidence type="ECO:0000313" key="4">
    <source>
        <dbReference type="EMBL" id="MBV2360704.1"/>
    </source>
</evidence>
<dbReference type="Pfam" id="PF01476">
    <property type="entry name" value="LysM"/>
    <property type="match status" value="2"/>
</dbReference>
<proteinExistence type="predicted"/>
<dbReference type="CDD" id="cd00118">
    <property type="entry name" value="LysM"/>
    <property type="match status" value="1"/>
</dbReference>
<feature type="chain" id="PRO_5047054261" evidence="2">
    <location>
        <begin position="24"/>
        <end position="388"/>
    </location>
</feature>
<evidence type="ECO:0000256" key="2">
    <source>
        <dbReference type="SAM" id="SignalP"/>
    </source>
</evidence>
<evidence type="ECO:0000313" key="5">
    <source>
        <dbReference type="Proteomes" id="UP001166293"/>
    </source>
</evidence>
<dbReference type="RefSeq" id="WP_217779028.1">
    <property type="nucleotide sequence ID" value="NZ_JAHRWL010000002.1"/>
</dbReference>
<evidence type="ECO:0000256" key="1">
    <source>
        <dbReference type="SAM" id="MobiDB-lite"/>
    </source>
</evidence>
<feature type="compositionally biased region" description="Low complexity" evidence="1">
    <location>
        <begin position="218"/>
        <end position="230"/>
    </location>
</feature>
<dbReference type="EMBL" id="JAHRWL010000002">
    <property type="protein sequence ID" value="MBV2360704.1"/>
    <property type="molecule type" value="Genomic_DNA"/>
</dbReference>
<keyword evidence="5" id="KW-1185">Reference proteome</keyword>
<dbReference type="Pfam" id="PF01551">
    <property type="entry name" value="Peptidase_M23"/>
    <property type="match status" value="1"/>
</dbReference>